<reference evidence="2" key="1">
    <citation type="submission" date="2017-02" db="UniProtKB">
        <authorList>
            <consortium name="WormBaseParasite"/>
        </authorList>
    </citation>
    <scope>IDENTIFICATION</scope>
</reference>
<evidence type="ECO:0000313" key="1">
    <source>
        <dbReference type="Proteomes" id="UP000036681"/>
    </source>
</evidence>
<organism evidence="1 2">
    <name type="scientific">Ascaris lumbricoides</name>
    <name type="common">Giant roundworm</name>
    <dbReference type="NCBI Taxonomy" id="6252"/>
    <lineage>
        <taxon>Eukaryota</taxon>
        <taxon>Metazoa</taxon>
        <taxon>Ecdysozoa</taxon>
        <taxon>Nematoda</taxon>
        <taxon>Chromadorea</taxon>
        <taxon>Rhabditida</taxon>
        <taxon>Spirurina</taxon>
        <taxon>Ascaridomorpha</taxon>
        <taxon>Ascaridoidea</taxon>
        <taxon>Ascarididae</taxon>
        <taxon>Ascaris</taxon>
    </lineage>
</organism>
<accession>A0A0M3HQ63</accession>
<keyword evidence="1" id="KW-1185">Reference proteome</keyword>
<evidence type="ECO:0000313" key="2">
    <source>
        <dbReference type="WBParaSite" id="ALUE_0000416601-mRNA-1"/>
    </source>
</evidence>
<dbReference type="WBParaSite" id="ALUE_0000416601-mRNA-1">
    <property type="protein sequence ID" value="ALUE_0000416601-mRNA-1"/>
    <property type="gene ID" value="ALUE_0000416601"/>
</dbReference>
<dbReference type="AlphaFoldDB" id="A0A0M3HQ63"/>
<sequence length="96" mass="10695">MNVVNKVMNEDRIKAKWAKYEEMSEGDCDQFRMTVDRYHSSVTQATIITTYTVNEHDSGVRFVGPLIDANSFDGGHVPALRIHASPILVLASNNAV</sequence>
<name>A0A0M3HQ63_ASCLU</name>
<dbReference type="Proteomes" id="UP000036681">
    <property type="component" value="Unplaced"/>
</dbReference>
<protein>
    <submittedName>
        <fullName evidence="2">TCTP domain-containing protein</fullName>
    </submittedName>
</protein>
<proteinExistence type="predicted"/>